<feature type="region of interest" description="Disordered" evidence="1">
    <location>
        <begin position="1"/>
        <end position="126"/>
    </location>
</feature>
<dbReference type="HOGENOM" id="CLU_1986819_0_0_1"/>
<keyword evidence="3" id="KW-1185">Reference proteome</keyword>
<feature type="compositionally biased region" description="Basic residues" evidence="1">
    <location>
        <begin position="37"/>
        <end position="46"/>
    </location>
</feature>
<feature type="compositionally biased region" description="Polar residues" evidence="1">
    <location>
        <begin position="1"/>
        <end position="25"/>
    </location>
</feature>
<comment type="caution">
    <text evidence="2">The sequence shown here is derived from an EMBL/GenBank/DDBJ whole genome shotgun (WGS) entry which is preliminary data.</text>
</comment>
<reference evidence="2 3" key="1">
    <citation type="journal article" date="2013" name="PLoS Genet.">
        <title>Genomic mechanisms accounting for the adaptation to parasitism in nematode-trapping fungi.</title>
        <authorList>
            <person name="Meerupati T."/>
            <person name="Andersson K.M."/>
            <person name="Friman E."/>
            <person name="Kumar D."/>
            <person name="Tunlid A."/>
            <person name="Ahren D."/>
        </authorList>
    </citation>
    <scope>NUCLEOTIDE SEQUENCE [LARGE SCALE GENOMIC DNA]</scope>
    <source>
        <strain evidence="2 3">CBS 200.50</strain>
    </source>
</reference>
<feature type="non-terminal residue" evidence="2">
    <location>
        <position position="126"/>
    </location>
</feature>
<evidence type="ECO:0000256" key="1">
    <source>
        <dbReference type="SAM" id="MobiDB-lite"/>
    </source>
</evidence>
<proteinExistence type="predicted"/>
<dbReference type="AlphaFoldDB" id="S8C4U4"/>
<name>S8C4U4_DACHA</name>
<accession>S8C4U4</accession>
<feature type="compositionally biased region" description="Basic and acidic residues" evidence="1">
    <location>
        <begin position="88"/>
        <end position="97"/>
    </location>
</feature>
<organism evidence="2 3">
    <name type="scientific">Dactylellina haptotyla (strain CBS 200.50)</name>
    <name type="common">Nematode-trapping fungus</name>
    <name type="synonym">Monacrosporium haptotylum</name>
    <dbReference type="NCBI Taxonomy" id="1284197"/>
    <lineage>
        <taxon>Eukaryota</taxon>
        <taxon>Fungi</taxon>
        <taxon>Dikarya</taxon>
        <taxon>Ascomycota</taxon>
        <taxon>Pezizomycotina</taxon>
        <taxon>Orbiliomycetes</taxon>
        <taxon>Orbiliales</taxon>
        <taxon>Orbiliaceae</taxon>
        <taxon>Dactylellina</taxon>
    </lineage>
</organism>
<dbReference type="Proteomes" id="UP000015100">
    <property type="component" value="Unassembled WGS sequence"/>
</dbReference>
<dbReference type="STRING" id="1284197.S8C4U4"/>
<evidence type="ECO:0000313" key="3">
    <source>
        <dbReference type="Proteomes" id="UP000015100"/>
    </source>
</evidence>
<evidence type="ECO:0000313" key="2">
    <source>
        <dbReference type="EMBL" id="EPS42737.1"/>
    </source>
</evidence>
<reference evidence="3" key="2">
    <citation type="submission" date="2013-04" db="EMBL/GenBank/DDBJ databases">
        <title>Genomic mechanisms accounting for the adaptation to parasitism in nematode-trapping fungi.</title>
        <authorList>
            <person name="Ahren D.G."/>
        </authorList>
    </citation>
    <scope>NUCLEOTIDE SEQUENCE [LARGE SCALE GENOMIC DNA]</scope>
    <source>
        <strain evidence="3">CBS 200.50</strain>
    </source>
</reference>
<dbReference type="EMBL" id="AQGS01000101">
    <property type="protein sequence ID" value="EPS42737.1"/>
    <property type="molecule type" value="Genomic_DNA"/>
</dbReference>
<protein>
    <submittedName>
        <fullName evidence="2">Uncharacterized protein</fullName>
    </submittedName>
</protein>
<gene>
    <name evidence="2" type="ORF">H072_3282</name>
</gene>
<sequence length="126" mass="13813">MSSHGDPNSDRYSSSASPAINQEITSPPAFAPIFSSHHQHHHHHLHARPEPGPSLKRPGSPLLRKTQSFKLDEGYGEGAEESQSFQDSHLDSQDTARDGYSLGSPSGVADVKVPDWMMELSDDVRK</sequence>